<dbReference type="InterPro" id="IPR036280">
    <property type="entry name" value="Multihaem_cyt_sf"/>
</dbReference>
<sequence>MKIRPIYIFLILAVVGVVLVFANTPKISNYKTFDNQELAQQNPDESYEKMMDVLTHQRCMNCHPNDNIPKQGDDRHPHYFGMARGEDDKGFEATSCNTCHQSLNNSNSGVPGAPHWSLAPASMGWEGLSRAQIAERLLDKITNGNRSHNELIKHMTEDDLVLWAWEPGVDADGNQRTIPPVSKKEFKKAVENWFANGAIIPTK</sequence>
<dbReference type="EMBL" id="LAZR01000011">
    <property type="protein sequence ID" value="KKO07936.1"/>
    <property type="molecule type" value="Genomic_DNA"/>
</dbReference>
<name>A0A0F9VS48_9ZZZZ</name>
<accession>A0A0F9VS48</accession>
<evidence type="ECO:0008006" key="2">
    <source>
        <dbReference type="Google" id="ProtNLM"/>
    </source>
</evidence>
<comment type="caution">
    <text evidence="1">The sequence shown here is derived from an EMBL/GenBank/DDBJ whole genome shotgun (WGS) entry which is preliminary data.</text>
</comment>
<reference evidence="1" key="1">
    <citation type="journal article" date="2015" name="Nature">
        <title>Complex archaea that bridge the gap between prokaryotes and eukaryotes.</title>
        <authorList>
            <person name="Spang A."/>
            <person name="Saw J.H."/>
            <person name="Jorgensen S.L."/>
            <person name="Zaremba-Niedzwiedzka K."/>
            <person name="Martijn J."/>
            <person name="Lind A.E."/>
            <person name="van Eijk R."/>
            <person name="Schleper C."/>
            <person name="Guy L."/>
            <person name="Ettema T.J."/>
        </authorList>
    </citation>
    <scope>NUCLEOTIDE SEQUENCE</scope>
</reference>
<gene>
    <name evidence="1" type="ORF">LCGC14_0052780</name>
</gene>
<organism evidence="1">
    <name type="scientific">marine sediment metagenome</name>
    <dbReference type="NCBI Taxonomy" id="412755"/>
    <lineage>
        <taxon>unclassified sequences</taxon>
        <taxon>metagenomes</taxon>
        <taxon>ecological metagenomes</taxon>
    </lineage>
</organism>
<proteinExistence type="predicted"/>
<dbReference type="AlphaFoldDB" id="A0A0F9VS48"/>
<dbReference type="SUPFAM" id="SSF48695">
    <property type="entry name" value="Multiheme cytochromes"/>
    <property type="match status" value="2"/>
</dbReference>
<evidence type="ECO:0000313" key="1">
    <source>
        <dbReference type="EMBL" id="KKO07936.1"/>
    </source>
</evidence>
<protein>
    <recommendedName>
        <fullName evidence="2">Cytochrome c domain-containing protein</fullName>
    </recommendedName>
</protein>